<protein>
    <submittedName>
        <fullName evidence="1">Uncharacterized protein</fullName>
    </submittedName>
</protein>
<accession>A0A1S0UGR0</accession>
<dbReference type="RefSeq" id="XP_003138375.2">
    <property type="nucleotide sequence ID" value="XM_003138327.2"/>
</dbReference>
<organism evidence="1">
    <name type="scientific">Loa loa</name>
    <name type="common">Eye worm</name>
    <name type="synonym">Filaria loa</name>
    <dbReference type="NCBI Taxonomy" id="7209"/>
    <lineage>
        <taxon>Eukaryota</taxon>
        <taxon>Metazoa</taxon>
        <taxon>Ecdysozoa</taxon>
        <taxon>Nematoda</taxon>
        <taxon>Chromadorea</taxon>
        <taxon>Rhabditida</taxon>
        <taxon>Spirurina</taxon>
        <taxon>Spiruromorpha</taxon>
        <taxon>Filarioidea</taxon>
        <taxon>Onchocercidae</taxon>
        <taxon>Loa</taxon>
    </lineage>
</organism>
<dbReference type="KEGG" id="loa:LOAG_18139"/>
<dbReference type="GeneID" id="9940182"/>
<evidence type="ECO:0000313" key="1">
    <source>
        <dbReference type="EMBL" id="EJD74558.1"/>
    </source>
</evidence>
<proteinExistence type="predicted"/>
<reference evidence="1" key="1">
    <citation type="submission" date="2012-04" db="EMBL/GenBank/DDBJ databases">
        <title>The Genome Sequence of Loa loa.</title>
        <authorList>
            <consortium name="The Broad Institute Genome Sequencing Platform"/>
            <consortium name="Broad Institute Genome Sequencing Center for Infectious Disease"/>
            <person name="Nutman T.B."/>
            <person name="Fink D.L."/>
            <person name="Russ C."/>
            <person name="Young S."/>
            <person name="Zeng Q."/>
            <person name="Gargeya S."/>
            <person name="Alvarado L."/>
            <person name="Berlin A."/>
            <person name="Chapman S.B."/>
            <person name="Chen Z."/>
            <person name="Freedman E."/>
            <person name="Gellesch M."/>
            <person name="Goldberg J."/>
            <person name="Griggs A."/>
            <person name="Gujja S."/>
            <person name="Heilman E.R."/>
            <person name="Heiman D."/>
            <person name="Howarth C."/>
            <person name="Mehta T."/>
            <person name="Neiman D."/>
            <person name="Pearson M."/>
            <person name="Roberts A."/>
            <person name="Saif S."/>
            <person name="Shea T."/>
            <person name="Shenoy N."/>
            <person name="Sisk P."/>
            <person name="Stolte C."/>
            <person name="Sykes S."/>
            <person name="White J."/>
            <person name="Yandava C."/>
            <person name="Haas B."/>
            <person name="Henn M.R."/>
            <person name="Nusbaum C."/>
            <person name="Birren B."/>
        </authorList>
    </citation>
    <scope>NUCLEOTIDE SEQUENCE [LARGE SCALE GENOMIC DNA]</scope>
</reference>
<gene>
    <name evidence="1" type="ORF">LOAG_18139</name>
</gene>
<dbReference type="CTD" id="9940182"/>
<dbReference type="EMBL" id="JH712268">
    <property type="protein sequence ID" value="EJD74558.1"/>
    <property type="molecule type" value="Genomic_DNA"/>
</dbReference>
<name>A0A1S0UGR0_LOALO</name>
<dbReference type="AlphaFoldDB" id="A0A1S0UGR0"/>
<dbReference type="OMA" id="LHDYFYP"/>
<dbReference type="InParanoid" id="A0A1S0UGR0"/>
<dbReference type="OrthoDB" id="5834751at2759"/>
<sequence>MERFSLSYQEAARATEQMTISDLDELRQEKHLVSNQPILSLLNGMEDDYMEKTGHYEKLIEQSVNITNSLQCFNLSNWDIRIHDILRFHCTQLLPLDAQCPFNSSRTLKHQHIMCCCNDWSFCNYNVDIINRTAVQSIPNLCAYNNEYQYFLHDYFYPSQPDANHSCLLHLVTGNALRDMNRFFPREDSVIFFLPGSAIQPIDFSYALLKPNECDYIDVDLKHDYLQSRYCYESTKSLKYFETRYMPMRLFACRCQTAPGNVPCDSILKQTIAKKAKDSVKKIFSVF</sequence>